<dbReference type="GO" id="GO:0046872">
    <property type="term" value="F:metal ion binding"/>
    <property type="evidence" value="ECO:0007669"/>
    <property type="project" value="UniProtKB-KW"/>
</dbReference>
<evidence type="ECO:0000259" key="5">
    <source>
        <dbReference type="PROSITE" id="PS51918"/>
    </source>
</evidence>
<dbReference type="Proteomes" id="UP000825123">
    <property type="component" value="Chromosome"/>
</dbReference>
<gene>
    <name evidence="6" type="ORF">KN1_04000</name>
</gene>
<dbReference type="GO" id="GO:0051536">
    <property type="term" value="F:iron-sulfur cluster binding"/>
    <property type="evidence" value="ECO:0007669"/>
    <property type="project" value="UniProtKB-KW"/>
</dbReference>
<keyword evidence="2" id="KW-0479">Metal-binding</keyword>
<dbReference type="Gene3D" id="3.20.20.70">
    <property type="entry name" value="Aldolase class I"/>
    <property type="match status" value="1"/>
</dbReference>
<dbReference type="SFLD" id="SFLDG01113">
    <property type="entry name" value="Uncharacterised_Radical_SAM_Su"/>
    <property type="match status" value="1"/>
</dbReference>
<evidence type="ECO:0000313" key="6">
    <source>
        <dbReference type="EMBL" id="BCU69103.1"/>
    </source>
</evidence>
<reference evidence="6 7" key="1">
    <citation type="submission" date="2021-04" db="EMBL/GenBank/DDBJ databases">
        <title>Complete genome sequence of Stygiolobus sp. KN-1.</title>
        <authorList>
            <person name="Nakamura K."/>
            <person name="Sakai H."/>
            <person name="Kurosawa N."/>
        </authorList>
    </citation>
    <scope>NUCLEOTIDE SEQUENCE [LARGE SCALE GENOMIC DNA]</scope>
    <source>
        <strain evidence="6 7">KN-1</strain>
    </source>
</reference>
<dbReference type="EMBL" id="AP024597">
    <property type="protein sequence ID" value="BCU69103.1"/>
    <property type="molecule type" value="Genomic_DNA"/>
</dbReference>
<evidence type="ECO:0000256" key="3">
    <source>
        <dbReference type="ARBA" id="ARBA00023004"/>
    </source>
</evidence>
<dbReference type="SMART" id="SM00729">
    <property type="entry name" value="Elp3"/>
    <property type="match status" value="1"/>
</dbReference>
<dbReference type="InterPro" id="IPR006638">
    <property type="entry name" value="Elp3/MiaA/NifB-like_rSAM"/>
</dbReference>
<evidence type="ECO:0000256" key="1">
    <source>
        <dbReference type="ARBA" id="ARBA00022691"/>
    </source>
</evidence>
<evidence type="ECO:0000313" key="7">
    <source>
        <dbReference type="Proteomes" id="UP000825123"/>
    </source>
</evidence>
<dbReference type="InterPro" id="IPR007197">
    <property type="entry name" value="rSAM"/>
</dbReference>
<dbReference type="PANTHER" id="PTHR43288">
    <property type="entry name" value="BIOTIN SYNTHASE-RELATED PROTEIN, RADICAL SAM SUPERFAMILY"/>
    <property type="match status" value="1"/>
</dbReference>
<evidence type="ECO:0000256" key="2">
    <source>
        <dbReference type="ARBA" id="ARBA00022723"/>
    </source>
</evidence>
<dbReference type="GeneID" id="66162148"/>
<dbReference type="CDD" id="cd01335">
    <property type="entry name" value="Radical_SAM"/>
    <property type="match status" value="1"/>
</dbReference>
<dbReference type="KEGG" id="csty:KN1_04000"/>
<name>A0A8D5ZDG6_9CREN</name>
<dbReference type="PANTHER" id="PTHR43288:SF2">
    <property type="entry name" value="RADICAL SAM CORE DOMAIN-CONTAINING PROTEIN"/>
    <property type="match status" value="1"/>
</dbReference>
<proteinExistence type="predicted"/>
<dbReference type="AlphaFoldDB" id="A0A8D5ZDG6"/>
<dbReference type="SUPFAM" id="SSF102114">
    <property type="entry name" value="Radical SAM enzymes"/>
    <property type="match status" value="1"/>
</dbReference>
<evidence type="ECO:0000256" key="4">
    <source>
        <dbReference type="ARBA" id="ARBA00023014"/>
    </source>
</evidence>
<keyword evidence="1" id="KW-0949">S-adenosyl-L-methionine</keyword>
<protein>
    <submittedName>
        <fullName evidence="6">Radical SAM protein</fullName>
    </submittedName>
</protein>
<keyword evidence="4" id="KW-0411">Iron-sulfur</keyword>
<keyword evidence="7" id="KW-1185">Reference proteome</keyword>
<dbReference type="Pfam" id="PF04055">
    <property type="entry name" value="Radical_SAM"/>
    <property type="match status" value="1"/>
</dbReference>
<sequence>MVLGFMTMKKFAVLSLTGGTCSLNCFYCSSKYISSMEGAINPEELYKYVKKRYETGTRGFLISGGFNKKGELEVRPYIPVLKDLKREYGDSIVFNIHPGLLDKQTIEELRDAVDIVDFEFAYSPKAFQSKGLTGRTREDYVKTLELLIDYGPRYIVPHIMLGLPNDNVEESIRVASSFKPYLLNFLVLIPTKGTPSQFLSTPSTPEIIKLIQQGSELMQGKVSLGCMRPHKTKEELDKEVIRRGLVERIANPSPKVLKEFALPLYDACCSLPSEYLDNFKIK</sequence>
<dbReference type="RefSeq" id="WP_221289164.1">
    <property type="nucleotide sequence ID" value="NZ_AP024597.1"/>
</dbReference>
<keyword evidence="3" id="KW-0408">Iron</keyword>
<dbReference type="PROSITE" id="PS51918">
    <property type="entry name" value="RADICAL_SAM"/>
    <property type="match status" value="1"/>
</dbReference>
<accession>A0A8D5ZDG6</accession>
<organism evidence="6 7">
    <name type="scientific">Stygiolobus caldivivus</name>
    <dbReference type="NCBI Taxonomy" id="2824673"/>
    <lineage>
        <taxon>Archaea</taxon>
        <taxon>Thermoproteota</taxon>
        <taxon>Thermoprotei</taxon>
        <taxon>Sulfolobales</taxon>
        <taxon>Sulfolobaceae</taxon>
        <taxon>Stygiolobus</taxon>
    </lineage>
</organism>
<dbReference type="SFLD" id="SFLDS00029">
    <property type="entry name" value="Radical_SAM"/>
    <property type="match status" value="1"/>
</dbReference>
<feature type="domain" description="Radical SAM core" evidence="5">
    <location>
        <begin position="6"/>
        <end position="227"/>
    </location>
</feature>
<dbReference type="GO" id="GO:0003824">
    <property type="term" value="F:catalytic activity"/>
    <property type="evidence" value="ECO:0007669"/>
    <property type="project" value="InterPro"/>
</dbReference>
<dbReference type="InterPro" id="IPR058240">
    <property type="entry name" value="rSAM_sf"/>
</dbReference>
<dbReference type="InterPro" id="IPR013785">
    <property type="entry name" value="Aldolase_TIM"/>
</dbReference>